<accession>A0A8S0WSS8</accession>
<feature type="compositionally biased region" description="Low complexity" evidence="1">
    <location>
        <begin position="306"/>
        <end position="316"/>
    </location>
</feature>
<gene>
    <name evidence="2" type="ORF">AAE3_LOCUS12406</name>
</gene>
<keyword evidence="3" id="KW-1185">Reference proteome</keyword>
<sequence length="341" mass="37493">MLEALESCGRPSRQHRRTLLAPIVFDNLALYRRIHGYMRKVETHSLSVRTSKAHLSRLSSIALLCLKHINSRLPVPTETIQTTRTSKSPVNTKTLSKYAISSEYSPVPTNCFAICSSSDISPAPRHLSDCLSMSRRRLASNIPTLQSRLSFTSTSCDIKTNWPTEIPSFQMLFPIDACSTPITPLEQILHTPFHPPALQRPSPTARGNNPGPSVWTSVDHSADLSPLANIFSFKFSLCPDREILARRHSVVSPPEVPPLNPPRRLSYSHSSKRDTSPIVSRQFVTAIPLDGSTPSRNLTLASPVAIRPSSASRAPGSGAGDGHCRQDIRFSTLTSPHVIKV</sequence>
<organism evidence="2 3">
    <name type="scientific">Cyclocybe aegerita</name>
    <name type="common">Black poplar mushroom</name>
    <name type="synonym">Agrocybe aegerita</name>
    <dbReference type="NCBI Taxonomy" id="1973307"/>
    <lineage>
        <taxon>Eukaryota</taxon>
        <taxon>Fungi</taxon>
        <taxon>Dikarya</taxon>
        <taxon>Basidiomycota</taxon>
        <taxon>Agaricomycotina</taxon>
        <taxon>Agaricomycetes</taxon>
        <taxon>Agaricomycetidae</taxon>
        <taxon>Agaricales</taxon>
        <taxon>Agaricineae</taxon>
        <taxon>Bolbitiaceae</taxon>
        <taxon>Cyclocybe</taxon>
    </lineage>
</organism>
<proteinExistence type="predicted"/>
<dbReference type="OrthoDB" id="10006572at2759"/>
<dbReference type="Proteomes" id="UP000467700">
    <property type="component" value="Unassembled WGS sequence"/>
</dbReference>
<comment type="caution">
    <text evidence="2">The sequence shown here is derived from an EMBL/GenBank/DDBJ whole genome shotgun (WGS) entry which is preliminary data.</text>
</comment>
<feature type="compositionally biased region" description="Polar residues" evidence="1">
    <location>
        <begin position="201"/>
        <end position="214"/>
    </location>
</feature>
<evidence type="ECO:0000313" key="2">
    <source>
        <dbReference type="EMBL" id="CAA7270147.1"/>
    </source>
</evidence>
<name>A0A8S0WSS8_CYCAE</name>
<evidence type="ECO:0000313" key="3">
    <source>
        <dbReference type="Proteomes" id="UP000467700"/>
    </source>
</evidence>
<feature type="region of interest" description="Disordered" evidence="1">
    <location>
        <begin position="251"/>
        <end position="276"/>
    </location>
</feature>
<feature type="region of interest" description="Disordered" evidence="1">
    <location>
        <begin position="194"/>
        <end position="214"/>
    </location>
</feature>
<feature type="region of interest" description="Disordered" evidence="1">
    <location>
        <begin position="306"/>
        <end position="327"/>
    </location>
</feature>
<dbReference type="EMBL" id="CACVBS010000086">
    <property type="protein sequence ID" value="CAA7270147.1"/>
    <property type="molecule type" value="Genomic_DNA"/>
</dbReference>
<evidence type="ECO:0000256" key="1">
    <source>
        <dbReference type="SAM" id="MobiDB-lite"/>
    </source>
</evidence>
<dbReference type="AlphaFoldDB" id="A0A8S0WSS8"/>
<protein>
    <submittedName>
        <fullName evidence="2">Uncharacterized protein</fullName>
    </submittedName>
</protein>
<reference evidence="2 3" key="1">
    <citation type="submission" date="2020-01" db="EMBL/GenBank/DDBJ databases">
        <authorList>
            <person name="Gupta K D."/>
        </authorList>
    </citation>
    <scope>NUCLEOTIDE SEQUENCE [LARGE SCALE GENOMIC DNA]</scope>
</reference>